<dbReference type="InterPro" id="IPR051057">
    <property type="entry name" value="PI-PLC_domain"/>
</dbReference>
<evidence type="ECO:0000313" key="3">
    <source>
        <dbReference type="Proteomes" id="UP001054902"/>
    </source>
</evidence>
<feature type="signal peptide" evidence="1">
    <location>
        <begin position="1"/>
        <end position="23"/>
    </location>
</feature>
<dbReference type="Proteomes" id="UP001054902">
    <property type="component" value="Unassembled WGS sequence"/>
</dbReference>
<feature type="chain" id="PRO_5042233307" evidence="1">
    <location>
        <begin position="24"/>
        <end position="652"/>
    </location>
</feature>
<organism evidence="2 3">
    <name type="scientific">Chaetoceros tenuissimus</name>
    <dbReference type="NCBI Taxonomy" id="426638"/>
    <lineage>
        <taxon>Eukaryota</taxon>
        <taxon>Sar</taxon>
        <taxon>Stramenopiles</taxon>
        <taxon>Ochrophyta</taxon>
        <taxon>Bacillariophyta</taxon>
        <taxon>Coscinodiscophyceae</taxon>
        <taxon>Chaetocerotophycidae</taxon>
        <taxon>Chaetocerotales</taxon>
        <taxon>Chaetocerotaceae</taxon>
        <taxon>Chaetoceros</taxon>
    </lineage>
</organism>
<dbReference type="Pfam" id="PF26146">
    <property type="entry name" value="PI-PLC_X"/>
    <property type="match status" value="1"/>
</dbReference>
<dbReference type="PROSITE" id="PS50007">
    <property type="entry name" value="PIPLC_X_DOMAIN"/>
    <property type="match status" value="1"/>
</dbReference>
<sequence length="652" mass="74035">MITIQHILQLLSIGAFLLHSSFAQVCEDKTTEQFQLSTKKPDFKKNCNQILRKFPHFCNYKSIVRENCPKSCALCGSASNAEFCIDVSGSFTLAKGTKWEKVRSCSHAESNPDKWCDKFTFKKKCPVACNYCTPTSSTPKCNGLESNCSMKVNELLFPMLHNANHDTAPLQNHNEPLEQALEAGYRGLMLDVCKSNSGEMKFCHGGINLGNRDITEVATNLVSFLDTNPNDVIIINFEISVGTPSPSELWNVLTNVNGFENKVYQYPGSNAQWPTLSTLTSQGKQLILFQHNHVYNCPGGNGCTPKIYDWFDYIQGNNWDYDDVNAVKDYANSCSIRRGASGKKHFYSLNNFVTAWYGPSGPSSDTLNSKAHLYEMLNACENRMNDEVNFINIDYWQRGEVVEFANERAMSSLQLQQMRIAAFLSGLSEIAIDKPNKLISFQSTRIDSSISTSSKKRKLDSMDIDEESNIPKSSTRYDVYYEEASVRTTHERIGQVKISMMRRNVDMDSLKGLFQNAFSNTLNERYSQKRMKNLSSTRILTKYEGSKKQQEIATTPTLQKDDKNDEVEDAIFHQHQLMKNSKLELNLPSLDVKKYCISRLQSKRKNRLQRPRKGITRMTHCLGKKVASSMFDIRDDVDCLSFGKDFSSLRIE</sequence>
<keyword evidence="1" id="KW-0732">Signal</keyword>
<proteinExistence type="predicted"/>
<dbReference type="Gene3D" id="3.20.20.190">
    <property type="entry name" value="Phosphatidylinositol (PI) phosphodiesterase"/>
    <property type="match status" value="1"/>
</dbReference>
<name>A0AAD3HB40_9STRA</name>
<dbReference type="InterPro" id="IPR017946">
    <property type="entry name" value="PLC-like_Pdiesterase_TIM-brl"/>
</dbReference>
<comment type="caution">
    <text evidence="2">The sequence shown here is derived from an EMBL/GenBank/DDBJ whole genome shotgun (WGS) entry which is preliminary data.</text>
</comment>
<dbReference type="GO" id="GO:0008081">
    <property type="term" value="F:phosphoric diester hydrolase activity"/>
    <property type="evidence" value="ECO:0007669"/>
    <property type="project" value="InterPro"/>
</dbReference>
<gene>
    <name evidence="2" type="ORF">CTEN210_13312</name>
</gene>
<dbReference type="PANTHER" id="PTHR13593:SF140">
    <property type="entry name" value="PLC-LIKE PHOSPHODIESTERASE"/>
    <property type="match status" value="1"/>
</dbReference>
<dbReference type="AlphaFoldDB" id="A0AAD3HB40"/>
<accession>A0AAD3HB40</accession>
<reference evidence="2 3" key="1">
    <citation type="journal article" date="2021" name="Sci. Rep.">
        <title>The genome of the diatom Chaetoceros tenuissimus carries an ancient integrated fragment of an extant virus.</title>
        <authorList>
            <person name="Hongo Y."/>
            <person name="Kimura K."/>
            <person name="Takaki Y."/>
            <person name="Yoshida Y."/>
            <person name="Baba S."/>
            <person name="Kobayashi G."/>
            <person name="Nagasaki K."/>
            <person name="Hano T."/>
            <person name="Tomaru Y."/>
        </authorList>
    </citation>
    <scope>NUCLEOTIDE SEQUENCE [LARGE SCALE GENOMIC DNA]</scope>
    <source>
        <strain evidence="2 3">NIES-3715</strain>
    </source>
</reference>
<evidence type="ECO:0000313" key="2">
    <source>
        <dbReference type="EMBL" id="GFH56836.1"/>
    </source>
</evidence>
<dbReference type="EMBL" id="BLLK01000056">
    <property type="protein sequence ID" value="GFH56836.1"/>
    <property type="molecule type" value="Genomic_DNA"/>
</dbReference>
<dbReference type="GO" id="GO:0006629">
    <property type="term" value="P:lipid metabolic process"/>
    <property type="evidence" value="ECO:0007669"/>
    <property type="project" value="InterPro"/>
</dbReference>
<keyword evidence="3" id="KW-1185">Reference proteome</keyword>
<dbReference type="SUPFAM" id="SSF51695">
    <property type="entry name" value="PLC-like phosphodiesterases"/>
    <property type="match status" value="1"/>
</dbReference>
<evidence type="ECO:0000256" key="1">
    <source>
        <dbReference type="SAM" id="SignalP"/>
    </source>
</evidence>
<dbReference type="PANTHER" id="PTHR13593">
    <property type="match status" value="1"/>
</dbReference>
<protein>
    <submittedName>
        <fullName evidence="2">Uncharacterized protein</fullName>
    </submittedName>
</protein>